<reference evidence="3 5" key="1">
    <citation type="journal article" date="2020" name="Stud. Mycol.">
        <title>101 Dothideomycetes genomes: a test case for predicting lifestyles and emergence of pathogens.</title>
        <authorList>
            <person name="Haridas S."/>
            <person name="Albert R."/>
            <person name="Binder M."/>
            <person name="Bloem J."/>
            <person name="Labutti K."/>
            <person name="Salamov A."/>
            <person name="Andreopoulos B."/>
            <person name="Baker S."/>
            <person name="Barry K."/>
            <person name="Bills G."/>
            <person name="Bluhm B."/>
            <person name="Cannon C."/>
            <person name="Castanera R."/>
            <person name="Culley D."/>
            <person name="Daum C."/>
            <person name="Ezra D."/>
            <person name="Gonzalez J."/>
            <person name="Henrissat B."/>
            <person name="Kuo A."/>
            <person name="Liang C."/>
            <person name="Lipzen A."/>
            <person name="Lutzoni F."/>
            <person name="Magnuson J."/>
            <person name="Mondo S."/>
            <person name="Nolan M."/>
            <person name="Ohm R."/>
            <person name="Pangilinan J."/>
            <person name="Park H.-J."/>
            <person name="Ramirez L."/>
            <person name="Alfaro M."/>
            <person name="Sun H."/>
            <person name="Tritt A."/>
            <person name="Yoshinaga Y."/>
            <person name="Zwiers L.-H."/>
            <person name="Turgeon B."/>
            <person name="Goodwin S."/>
            <person name="Spatafora J."/>
            <person name="Crous P."/>
            <person name="Grigoriev I."/>
        </authorList>
    </citation>
    <scope>NUCLEOTIDE SEQUENCE</scope>
    <source>
        <strain evidence="3 5">CBS 304.34</strain>
    </source>
</reference>
<dbReference type="EMBL" id="MU003703">
    <property type="protein sequence ID" value="KAF2808419.1"/>
    <property type="molecule type" value="Genomic_DNA"/>
</dbReference>
<keyword evidence="2" id="KW-0472">Membrane</keyword>
<dbReference type="PANTHER" id="PTHR42069:SF1">
    <property type="entry name" value="MARVEL DOMAIN-CONTAINING PROTEIN"/>
    <property type="match status" value="1"/>
</dbReference>
<feature type="transmembrane region" description="Helical" evidence="2">
    <location>
        <begin position="280"/>
        <end position="301"/>
    </location>
</feature>
<keyword evidence="2" id="KW-0812">Transmembrane</keyword>
<dbReference type="AlphaFoldDB" id="A0A6A6YIM9"/>
<accession>A0A6A6YIM9</accession>
<dbReference type="GeneID" id="54461173"/>
<sequence length="327" mass="35750">MSIVSPVQAKSSPRPQYLPFPSTYRNRSGPGSSSEERRAYSPPVANINTMTRPQAAYTVPKTNINHRRETTRPISSKPKLSKLSISGPVSPPFYPSVPFNEVSNHETTVSKDITSGGSLKQIGQHMPLNLTWHSTLRFVLRIITIALSAAVAGLLAHTLSVLGNTNTNVSTGQFPSTWPSHTDATATYLLFSIAFVNFLFAVTILICSIKKQFRTSMGARDRFRVGMGAYIVIAWATACTVYKALDADSSTSLGHFACMNVNAIGTGRKQYRTVCREQNVSFYISIVTGVLEILVLASYIVNAYATKSAQLPARDPEKCQSAHVSRR</sequence>
<evidence type="ECO:0000313" key="5">
    <source>
        <dbReference type="RefSeq" id="XP_033575383.1"/>
    </source>
</evidence>
<gene>
    <name evidence="3 5" type="ORF">BDZ99DRAFT_464301</name>
</gene>
<evidence type="ECO:0000313" key="4">
    <source>
        <dbReference type="Proteomes" id="UP000504636"/>
    </source>
</evidence>
<name>A0A6A6YIM9_9PEZI</name>
<evidence type="ECO:0000256" key="2">
    <source>
        <dbReference type="SAM" id="Phobius"/>
    </source>
</evidence>
<dbReference type="Proteomes" id="UP000504636">
    <property type="component" value="Unplaced"/>
</dbReference>
<evidence type="ECO:0000256" key="1">
    <source>
        <dbReference type="SAM" id="MobiDB-lite"/>
    </source>
</evidence>
<feature type="transmembrane region" description="Helical" evidence="2">
    <location>
        <begin position="138"/>
        <end position="159"/>
    </location>
</feature>
<reference evidence="5" key="2">
    <citation type="submission" date="2020-04" db="EMBL/GenBank/DDBJ databases">
        <authorList>
            <consortium name="NCBI Genome Project"/>
        </authorList>
    </citation>
    <scope>NUCLEOTIDE SEQUENCE</scope>
    <source>
        <strain evidence="5">CBS 304.34</strain>
    </source>
</reference>
<feature type="transmembrane region" description="Helical" evidence="2">
    <location>
        <begin position="186"/>
        <end position="207"/>
    </location>
</feature>
<feature type="transmembrane region" description="Helical" evidence="2">
    <location>
        <begin position="227"/>
        <end position="245"/>
    </location>
</feature>
<evidence type="ECO:0000313" key="3">
    <source>
        <dbReference type="EMBL" id="KAF2808419.1"/>
    </source>
</evidence>
<protein>
    <recommendedName>
        <fullName evidence="6">MARVEL domain-containing protein</fullName>
    </recommendedName>
</protein>
<organism evidence="3">
    <name type="scientific">Mytilinidion resinicola</name>
    <dbReference type="NCBI Taxonomy" id="574789"/>
    <lineage>
        <taxon>Eukaryota</taxon>
        <taxon>Fungi</taxon>
        <taxon>Dikarya</taxon>
        <taxon>Ascomycota</taxon>
        <taxon>Pezizomycotina</taxon>
        <taxon>Dothideomycetes</taxon>
        <taxon>Pleosporomycetidae</taxon>
        <taxon>Mytilinidiales</taxon>
        <taxon>Mytilinidiaceae</taxon>
        <taxon>Mytilinidion</taxon>
    </lineage>
</organism>
<keyword evidence="4" id="KW-1185">Reference proteome</keyword>
<proteinExistence type="predicted"/>
<dbReference type="RefSeq" id="XP_033575383.1">
    <property type="nucleotide sequence ID" value="XM_033720280.1"/>
</dbReference>
<keyword evidence="2" id="KW-1133">Transmembrane helix</keyword>
<feature type="compositionally biased region" description="Low complexity" evidence="1">
    <location>
        <begin position="73"/>
        <end position="82"/>
    </location>
</feature>
<evidence type="ECO:0008006" key="6">
    <source>
        <dbReference type="Google" id="ProtNLM"/>
    </source>
</evidence>
<dbReference type="OrthoDB" id="3932548at2759"/>
<reference evidence="5" key="3">
    <citation type="submission" date="2025-04" db="UniProtKB">
        <authorList>
            <consortium name="RefSeq"/>
        </authorList>
    </citation>
    <scope>IDENTIFICATION</scope>
    <source>
        <strain evidence="5">CBS 304.34</strain>
    </source>
</reference>
<feature type="region of interest" description="Disordered" evidence="1">
    <location>
        <begin position="1"/>
        <end position="82"/>
    </location>
</feature>
<dbReference type="PANTHER" id="PTHR42069">
    <property type="entry name" value="HYPHAL ANASTAMOSIS-8 PROTEIN"/>
    <property type="match status" value="1"/>
</dbReference>